<dbReference type="AlphaFoldDB" id="A0A640V1V4"/>
<accession>A0A640V1V4</accession>
<dbReference type="OrthoDB" id="6873087at2"/>
<keyword evidence="3" id="KW-1185">Reference proteome</keyword>
<dbReference type="Proteomes" id="UP000431826">
    <property type="component" value="Unassembled WGS sequence"/>
</dbReference>
<feature type="region of interest" description="Disordered" evidence="1">
    <location>
        <begin position="258"/>
        <end position="277"/>
    </location>
</feature>
<protein>
    <submittedName>
        <fullName evidence="2">Uncharacterized protein</fullName>
    </submittedName>
</protein>
<dbReference type="GeneID" id="96286611"/>
<comment type="caution">
    <text evidence="2">The sequence shown here is derived from an EMBL/GenBank/DDBJ whole genome shotgun (WGS) entry which is preliminary data.</text>
</comment>
<evidence type="ECO:0000313" key="3">
    <source>
        <dbReference type="Proteomes" id="UP000431826"/>
    </source>
</evidence>
<proteinExistence type="predicted"/>
<name>A0A640V1V4_9ACTN</name>
<reference evidence="2 3" key="1">
    <citation type="submission" date="2019-12" db="EMBL/GenBank/DDBJ databases">
        <title>Whole genome shotgun sequence of Streptomyces tubercidicus NBRC 13090.</title>
        <authorList>
            <person name="Ichikawa N."/>
            <person name="Kimura A."/>
            <person name="Kitahashi Y."/>
            <person name="Komaki H."/>
            <person name="Tamura T."/>
        </authorList>
    </citation>
    <scope>NUCLEOTIDE SEQUENCE [LARGE SCALE GENOMIC DNA]</scope>
    <source>
        <strain evidence="2 3">NBRC 13090</strain>
    </source>
</reference>
<evidence type="ECO:0000313" key="2">
    <source>
        <dbReference type="EMBL" id="GFE40875.1"/>
    </source>
</evidence>
<gene>
    <name evidence="2" type="ORF">Stube_55480</name>
</gene>
<organism evidence="2 3">
    <name type="scientific">Streptomyces tubercidicus</name>
    <dbReference type="NCBI Taxonomy" id="47759"/>
    <lineage>
        <taxon>Bacteria</taxon>
        <taxon>Bacillati</taxon>
        <taxon>Actinomycetota</taxon>
        <taxon>Actinomycetes</taxon>
        <taxon>Kitasatosporales</taxon>
        <taxon>Streptomycetaceae</taxon>
        <taxon>Streptomyces</taxon>
    </lineage>
</organism>
<dbReference type="EMBL" id="BLIR01000003">
    <property type="protein sequence ID" value="GFE40875.1"/>
    <property type="molecule type" value="Genomic_DNA"/>
</dbReference>
<sequence>MTSHSAIDAEDAARLLAFGLRPRVTPSRDDDYKELALRYRHDEAFRLLTDRIGKGFGLTVLGSERGTDSLALAALEGSVFETKLDDYAKRARYRGERGDTERVLHGLIHLAIAALAFPRPQDLALDGYIGRVNAGLIDATVRDACRQLKERAAKGDDGTDTPSDTPELEAVWHAYTRRPEASRTKDDRAALNSTRAMVGRALNFLTESGFLTAVGDPKEGAYRTTSRYQLQVRELAATQAFNELLKLNVVPMTDASGSLRPGAATTPVVESEEATDV</sequence>
<evidence type="ECO:0000256" key="1">
    <source>
        <dbReference type="SAM" id="MobiDB-lite"/>
    </source>
</evidence>
<dbReference type="RefSeq" id="WP_159747564.1">
    <property type="nucleotide sequence ID" value="NZ_BLIR01000003.1"/>
</dbReference>